<organism evidence="2 3">
    <name type="scientific">Phytophthora infestans</name>
    <name type="common">Potato late blight agent</name>
    <name type="synonym">Botrytis infestans</name>
    <dbReference type="NCBI Taxonomy" id="4787"/>
    <lineage>
        <taxon>Eukaryota</taxon>
        <taxon>Sar</taxon>
        <taxon>Stramenopiles</taxon>
        <taxon>Oomycota</taxon>
        <taxon>Peronosporomycetes</taxon>
        <taxon>Peronosporales</taxon>
        <taxon>Peronosporaceae</taxon>
        <taxon>Phytophthora</taxon>
    </lineage>
</organism>
<evidence type="ECO:0000313" key="3">
    <source>
        <dbReference type="Proteomes" id="UP000704712"/>
    </source>
</evidence>
<name>A0A8S9TPN4_PHYIN</name>
<reference evidence="2" key="1">
    <citation type="submission" date="2020-03" db="EMBL/GenBank/DDBJ databases">
        <title>Hybrid Assembly of Korean Phytophthora infestans isolates.</title>
        <authorList>
            <person name="Prokchorchik M."/>
            <person name="Lee Y."/>
            <person name="Seo J."/>
            <person name="Cho J.-H."/>
            <person name="Park Y.-E."/>
            <person name="Jang D.-C."/>
            <person name="Im J.-S."/>
            <person name="Choi J.-G."/>
            <person name="Park H.-J."/>
            <person name="Lee G.-B."/>
            <person name="Lee Y.-G."/>
            <person name="Hong S.-Y."/>
            <person name="Cho K."/>
            <person name="Sohn K.H."/>
        </authorList>
    </citation>
    <scope>NUCLEOTIDE SEQUENCE</scope>
    <source>
        <strain evidence="2">KR_2_A2</strain>
    </source>
</reference>
<protein>
    <submittedName>
        <fullName evidence="2">Uncharacterized protein</fullName>
    </submittedName>
</protein>
<dbReference type="AlphaFoldDB" id="A0A8S9TPN4"/>
<sequence length="328" mass="37785">MLITSTITDREHYRRFAFLDLRATLDRARHTIAYLRSRVNALELFDSDSEDYEDSDTDDDDEPEPWFIEDYAEPKRNVDDSNFAFDPMVSQEEWRALEARYATPPAVEDRPVRVRRAANRRQARSRLNRRQVARALQAAADSAADVSVTQAERAVLGRRYASPLHSEESPVRRHRLQNRSRAERRVDVAAAHRRERLNIINVNREALLLEAPDPFDTEIGRLTIEPLQLHNNAANTTVDVGPSETLHIPQPAGGTGLVRRRRTRAEIEESMRVNEHVNRAPNGVEDSESKRRRLARLNQQRLRLNKALADLQSYKYRAAAHASCQPFR</sequence>
<evidence type="ECO:0000256" key="1">
    <source>
        <dbReference type="SAM" id="Coils"/>
    </source>
</evidence>
<accession>A0A8S9TPN4</accession>
<feature type="coiled-coil region" evidence="1">
    <location>
        <begin position="287"/>
        <end position="314"/>
    </location>
</feature>
<dbReference type="Proteomes" id="UP000704712">
    <property type="component" value="Unassembled WGS sequence"/>
</dbReference>
<keyword evidence="1" id="KW-0175">Coiled coil</keyword>
<proteinExistence type="predicted"/>
<evidence type="ECO:0000313" key="2">
    <source>
        <dbReference type="EMBL" id="KAF4130531.1"/>
    </source>
</evidence>
<comment type="caution">
    <text evidence="2">The sequence shown here is derived from an EMBL/GenBank/DDBJ whole genome shotgun (WGS) entry which is preliminary data.</text>
</comment>
<dbReference type="EMBL" id="JAACNO010002828">
    <property type="protein sequence ID" value="KAF4130531.1"/>
    <property type="molecule type" value="Genomic_DNA"/>
</dbReference>
<gene>
    <name evidence="2" type="ORF">GN958_ATG20276</name>
</gene>